<reference evidence="1 2" key="1">
    <citation type="submission" date="2024-09" db="EMBL/GenBank/DDBJ databases">
        <authorList>
            <person name="Sun Q."/>
            <person name="Mori K."/>
        </authorList>
    </citation>
    <scope>NUCLEOTIDE SEQUENCE [LARGE SCALE GENOMIC DNA]</scope>
    <source>
        <strain evidence="1 2">TBRC 0563</strain>
    </source>
</reference>
<dbReference type="Proteomes" id="UP001589627">
    <property type="component" value="Unassembled WGS sequence"/>
</dbReference>
<dbReference type="EMBL" id="JBHLZP010000214">
    <property type="protein sequence ID" value="MFB9835605.1"/>
    <property type="molecule type" value="Genomic_DNA"/>
</dbReference>
<accession>A0ABV5YKM3</accession>
<evidence type="ECO:0000313" key="1">
    <source>
        <dbReference type="EMBL" id="MFB9835605.1"/>
    </source>
</evidence>
<keyword evidence="2" id="KW-1185">Reference proteome</keyword>
<dbReference type="RefSeq" id="WP_378207439.1">
    <property type="nucleotide sequence ID" value="NZ_JBHLZP010000214.1"/>
</dbReference>
<organism evidence="1 2">
    <name type="scientific">Actinoallomurus acaciae</name>
    <dbReference type="NCBI Taxonomy" id="502577"/>
    <lineage>
        <taxon>Bacteria</taxon>
        <taxon>Bacillati</taxon>
        <taxon>Actinomycetota</taxon>
        <taxon>Actinomycetes</taxon>
        <taxon>Streptosporangiales</taxon>
        <taxon>Thermomonosporaceae</taxon>
        <taxon>Actinoallomurus</taxon>
    </lineage>
</organism>
<proteinExistence type="predicted"/>
<protein>
    <submittedName>
        <fullName evidence="1">Uncharacterized protein</fullName>
    </submittedName>
</protein>
<name>A0ABV5YKM3_9ACTN</name>
<gene>
    <name evidence="1" type="ORF">ACFFNX_25825</name>
</gene>
<comment type="caution">
    <text evidence="1">The sequence shown here is derived from an EMBL/GenBank/DDBJ whole genome shotgun (WGS) entry which is preliminary data.</text>
</comment>
<evidence type="ECO:0000313" key="2">
    <source>
        <dbReference type="Proteomes" id="UP001589627"/>
    </source>
</evidence>
<sequence length="115" mass="12621">MRKPSDEALAAIHAWTRPEDARPEFGRAVERRYGVTGARLAVLRLVAEHDPDGTTPRPVPYASARRAWLLTGSSAAFDDALDLFGWREWAAPETPRVLEAEEAEGWTGQVPASPA</sequence>